<dbReference type="NCBIfam" id="TIGR01613">
    <property type="entry name" value="primase_Cterm"/>
    <property type="match status" value="1"/>
</dbReference>
<evidence type="ECO:0000259" key="2">
    <source>
        <dbReference type="Pfam" id="PF02257"/>
    </source>
</evidence>
<keyword evidence="1" id="KW-0378">Hydrolase</keyword>
<dbReference type="InterPro" id="IPR036388">
    <property type="entry name" value="WH-like_DNA-bd_sf"/>
</dbReference>
<dbReference type="InterPro" id="IPR027417">
    <property type="entry name" value="P-loop_NTPase"/>
</dbReference>
<dbReference type="Pfam" id="PF19263">
    <property type="entry name" value="DUF5906"/>
    <property type="match status" value="1"/>
</dbReference>
<proteinExistence type="predicted"/>
<dbReference type="PANTHER" id="PTHR35372:SF2">
    <property type="entry name" value="SF3 HELICASE DOMAIN-CONTAINING PROTEIN"/>
    <property type="match status" value="1"/>
</dbReference>
<dbReference type="InterPro" id="IPR045455">
    <property type="entry name" value="NrS-1_pol-like_helicase"/>
</dbReference>
<feature type="domain" description="RFX-type winged-helix" evidence="2">
    <location>
        <begin position="141"/>
        <end position="216"/>
    </location>
</feature>
<name>A0A0F8WB60_9ZZZZ</name>
<evidence type="ECO:0000259" key="3">
    <source>
        <dbReference type="Pfam" id="PF19263"/>
    </source>
</evidence>
<feature type="domain" description="NrS-1 polymerase-like helicase" evidence="3">
    <location>
        <begin position="5"/>
        <end position="75"/>
    </location>
</feature>
<dbReference type="SUPFAM" id="SSF46785">
    <property type="entry name" value="Winged helix' DNA-binding domain"/>
    <property type="match status" value="1"/>
</dbReference>
<accession>A0A0F8WB60</accession>
<protein>
    <submittedName>
        <fullName evidence="4">Uncharacterized protein</fullName>
    </submittedName>
</protein>
<dbReference type="Gene3D" id="3.40.50.300">
    <property type="entry name" value="P-loop containing nucleotide triphosphate hydrolases"/>
    <property type="match status" value="1"/>
</dbReference>
<dbReference type="InterPro" id="IPR036390">
    <property type="entry name" value="WH_DNA-bd_sf"/>
</dbReference>
<evidence type="ECO:0000313" key="4">
    <source>
        <dbReference type="EMBL" id="KKK54062.1"/>
    </source>
</evidence>
<dbReference type="GO" id="GO:0006355">
    <property type="term" value="P:regulation of DNA-templated transcription"/>
    <property type="evidence" value="ECO:0007669"/>
    <property type="project" value="InterPro"/>
</dbReference>
<dbReference type="SUPFAM" id="SSF52540">
    <property type="entry name" value="P-loop containing nucleoside triphosphate hydrolases"/>
    <property type="match status" value="1"/>
</dbReference>
<dbReference type="InterPro" id="IPR006500">
    <property type="entry name" value="Helicase_put_C_phage/plasmid"/>
</dbReference>
<dbReference type="Pfam" id="PF02257">
    <property type="entry name" value="RFX_DNA_binding"/>
    <property type="match status" value="1"/>
</dbReference>
<dbReference type="InterPro" id="IPR051620">
    <property type="entry name" value="ORF904-like_C"/>
</dbReference>
<dbReference type="InterPro" id="IPR003150">
    <property type="entry name" value="DNA-bd_RFX"/>
</dbReference>
<dbReference type="EMBL" id="LAZR01066191">
    <property type="protein sequence ID" value="KKK54062.1"/>
    <property type="molecule type" value="Genomic_DNA"/>
</dbReference>
<dbReference type="GO" id="GO:0016787">
    <property type="term" value="F:hydrolase activity"/>
    <property type="evidence" value="ECO:0007669"/>
    <property type="project" value="UniProtKB-KW"/>
</dbReference>
<reference evidence="4" key="1">
    <citation type="journal article" date="2015" name="Nature">
        <title>Complex archaea that bridge the gap between prokaryotes and eukaryotes.</title>
        <authorList>
            <person name="Spang A."/>
            <person name="Saw J.H."/>
            <person name="Jorgensen S.L."/>
            <person name="Zaremba-Niedzwiedzka K."/>
            <person name="Martijn J."/>
            <person name="Lind A.E."/>
            <person name="van Eijk R."/>
            <person name="Schleper C."/>
            <person name="Guy L."/>
            <person name="Ettema T.J."/>
        </authorList>
    </citation>
    <scope>NUCLEOTIDE SEQUENCE</scope>
</reference>
<evidence type="ECO:0000256" key="1">
    <source>
        <dbReference type="ARBA" id="ARBA00022801"/>
    </source>
</evidence>
<gene>
    <name evidence="4" type="ORF">LCGC14_3088520</name>
</gene>
<dbReference type="GO" id="GO:0003677">
    <property type="term" value="F:DNA binding"/>
    <property type="evidence" value="ECO:0007669"/>
    <property type="project" value="InterPro"/>
</dbReference>
<dbReference type="Gene3D" id="1.10.10.10">
    <property type="entry name" value="Winged helix-like DNA-binding domain superfamily/Winged helix DNA-binding domain"/>
    <property type="match status" value="1"/>
</dbReference>
<dbReference type="AlphaFoldDB" id="A0A0F8WB60"/>
<comment type="caution">
    <text evidence="4">The sequence shown here is derived from an EMBL/GenBank/DDBJ whole genome shotgun (WGS) entry which is preliminary data.</text>
</comment>
<organism evidence="4">
    <name type="scientific">marine sediment metagenome</name>
    <dbReference type="NCBI Taxonomy" id="412755"/>
    <lineage>
        <taxon>unclassified sequences</taxon>
        <taxon>metagenomes</taxon>
        <taxon>ecological metagenomes</taxon>
    </lineage>
</organism>
<sequence>MVTQTYGKMLNITDESETTLEESIESNLKHYTGGTMYSFKKMYKPPFSAYPTAKIMIVTNHLPAFKDTSDGVWRRLLIVPFDYAVPKNRQVKGLASKIITTEMPGVLAWALKGARKLEKYGFIVPDKCTKKIAEYRREAIAEMTFLEENFEVDDDERIGCSAFRKDYEDWCKEQGVKPKGMRKLSKTMKKVFPLYSRRRSREGADLGYFYYGIKIQRQSIYYKA</sequence>
<dbReference type="PANTHER" id="PTHR35372">
    <property type="entry name" value="ATP BINDING PROTEIN-RELATED"/>
    <property type="match status" value="1"/>
</dbReference>